<dbReference type="GO" id="GO:0016020">
    <property type="term" value="C:membrane"/>
    <property type="evidence" value="ECO:0007669"/>
    <property type="project" value="UniProtKB-SubCell"/>
</dbReference>
<evidence type="ECO:0000256" key="7">
    <source>
        <dbReference type="RuleBase" id="RU003346"/>
    </source>
</evidence>
<keyword evidence="5 9" id="KW-1133">Transmembrane helix</keyword>
<evidence type="ECO:0000256" key="2">
    <source>
        <dbReference type="ARBA" id="ARBA00010992"/>
    </source>
</evidence>
<dbReference type="FunFam" id="1.20.1250.20:FF:000134">
    <property type="entry name" value="MFS sugar transporter protein"/>
    <property type="match status" value="1"/>
</dbReference>
<dbReference type="GeneID" id="28734472"/>
<sequence>MAFIRPSARVRRQGPRAAASAVASADAQHPPWYKDHGIRKMMFPVVLIYLTQVCTGFDATLTANLQSFKKWRADMGTPTPSQLGLITAIYFIGTFCGSVPASIITDKFGRKIGLAIGQGLTIVGAAFQGGSQSRGQYMGARFILGFGIAFITCAGPALLSELVHPRMRGTLVSFFNPFWYLGSIIAAWTCFGTSHMAITNAWAWRIPSLLQGLIPCFVVPSIYFIPESPRWLVANGREDEATAILAKYHGEGNAEDPLVRTQLVEIKVAMQQATEGVTWRALFTQKQNRARVLIVMCMTLMALWCMQNVITYYFSPILNTIGITGTTQQTGINGGINIVCLLSAILGASIAERVGRRPLWMSSFIGMILVAVPFTALSAVYAQRKVQGAGYGVIVCLFLYDVAYNIACNPLLYSYPTEIMPFYMRSRGLAVKNLTGQVALIINMYVNPIALAAIGYHYYIFFIGLNLFWLTMIYLFFPETKGYSLEELAVLFDDGSENVLVQGQKVVGETSSDYGVDNKGQASEPKVEEVTASAR</sequence>
<feature type="transmembrane region" description="Helical" evidence="9">
    <location>
        <begin position="112"/>
        <end position="130"/>
    </location>
</feature>
<dbReference type="PANTHER" id="PTHR48022:SF64">
    <property type="entry name" value="MAJOR FACILITATOR SUPERFAMILY (MFS) PROFILE DOMAIN-CONTAINING PROTEIN"/>
    <property type="match status" value="1"/>
</dbReference>
<dbReference type="SUPFAM" id="SSF103473">
    <property type="entry name" value="MFS general substrate transporter"/>
    <property type="match status" value="1"/>
</dbReference>
<evidence type="ECO:0000313" key="11">
    <source>
        <dbReference type="EMBL" id="KPI45215.1"/>
    </source>
</evidence>
<keyword evidence="12" id="KW-1185">Reference proteome</keyword>
<feature type="transmembrane region" description="Helical" evidence="9">
    <location>
        <begin position="179"/>
        <end position="198"/>
    </location>
</feature>
<evidence type="ECO:0000259" key="10">
    <source>
        <dbReference type="PROSITE" id="PS50850"/>
    </source>
</evidence>
<feature type="transmembrane region" description="Helical" evidence="9">
    <location>
        <begin position="292"/>
        <end position="314"/>
    </location>
</feature>
<dbReference type="PROSITE" id="PS50850">
    <property type="entry name" value="MFS"/>
    <property type="match status" value="1"/>
</dbReference>
<dbReference type="AlphaFoldDB" id="A0A0N1P483"/>
<dbReference type="RefSeq" id="XP_018005178.1">
    <property type="nucleotide sequence ID" value="XM_018142592.1"/>
</dbReference>
<feature type="transmembrane region" description="Helical" evidence="9">
    <location>
        <begin position="41"/>
        <end position="63"/>
    </location>
</feature>
<evidence type="ECO:0000256" key="3">
    <source>
        <dbReference type="ARBA" id="ARBA00022448"/>
    </source>
</evidence>
<feature type="transmembrane region" description="Helical" evidence="9">
    <location>
        <begin position="83"/>
        <end position="105"/>
    </location>
</feature>
<evidence type="ECO:0000313" key="12">
    <source>
        <dbReference type="Proteomes" id="UP000038010"/>
    </source>
</evidence>
<evidence type="ECO:0000256" key="5">
    <source>
        <dbReference type="ARBA" id="ARBA00022989"/>
    </source>
</evidence>
<keyword evidence="4 9" id="KW-0812">Transmembrane</keyword>
<feature type="transmembrane region" description="Helical" evidence="9">
    <location>
        <begin position="458"/>
        <end position="477"/>
    </location>
</feature>
<evidence type="ECO:0000256" key="1">
    <source>
        <dbReference type="ARBA" id="ARBA00004141"/>
    </source>
</evidence>
<feature type="transmembrane region" description="Helical" evidence="9">
    <location>
        <begin position="429"/>
        <end position="446"/>
    </location>
</feature>
<dbReference type="Proteomes" id="UP000038010">
    <property type="component" value="Unassembled WGS sequence"/>
</dbReference>
<dbReference type="VEuPathDB" id="FungiDB:AB675_2606"/>
<dbReference type="Gene3D" id="1.20.1250.20">
    <property type="entry name" value="MFS general substrate transporter like domains"/>
    <property type="match status" value="1"/>
</dbReference>
<dbReference type="Pfam" id="PF00083">
    <property type="entry name" value="Sugar_tr"/>
    <property type="match status" value="1"/>
</dbReference>
<feature type="transmembrane region" description="Helical" evidence="9">
    <location>
        <begin position="363"/>
        <end position="382"/>
    </location>
</feature>
<evidence type="ECO:0000256" key="8">
    <source>
        <dbReference type="SAM" id="MobiDB-lite"/>
    </source>
</evidence>
<feature type="region of interest" description="Disordered" evidence="8">
    <location>
        <begin position="510"/>
        <end position="535"/>
    </location>
</feature>
<dbReference type="InterPro" id="IPR003663">
    <property type="entry name" value="Sugar/inositol_transpt"/>
</dbReference>
<feature type="domain" description="Major facilitator superfamily (MFS) profile" evidence="10">
    <location>
        <begin position="44"/>
        <end position="481"/>
    </location>
</feature>
<comment type="caution">
    <text evidence="11">The sequence shown here is derived from an EMBL/GenBank/DDBJ whole genome shotgun (WGS) entry which is preliminary data.</text>
</comment>
<protein>
    <submittedName>
        <fullName evidence="11">Lactose permease</fullName>
    </submittedName>
</protein>
<dbReference type="PANTHER" id="PTHR48022">
    <property type="entry name" value="PLASTIDIC GLUCOSE TRANSPORTER 4"/>
    <property type="match status" value="1"/>
</dbReference>
<evidence type="ECO:0000256" key="6">
    <source>
        <dbReference type="ARBA" id="ARBA00023136"/>
    </source>
</evidence>
<keyword evidence="3 7" id="KW-0813">Transport</keyword>
<comment type="subcellular location">
    <subcellularLocation>
        <location evidence="1">Membrane</location>
        <topology evidence="1">Multi-pass membrane protein</topology>
    </subcellularLocation>
</comment>
<dbReference type="OrthoDB" id="6133115at2759"/>
<dbReference type="InterPro" id="IPR050360">
    <property type="entry name" value="MFS_Sugar_Transporters"/>
</dbReference>
<feature type="transmembrane region" description="Helical" evidence="9">
    <location>
        <begin position="204"/>
        <end position="225"/>
    </location>
</feature>
<feature type="transmembrane region" description="Helical" evidence="9">
    <location>
        <begin position="142"/>
        <end position="159"/>
    </location>
</feature>
<feature type="transmembrane region" description="Helical" evidence="9">
    <location>
        <begin position="388"/>
        <end position="408"/>
    </location>
</feature>
<comment type="similarity">
    <text evidence="2 7">Belongs to the major facilitator superfamily. Sugar transporter (TC 2.A.1.1) family.</text>
</comment>
<accession>A0A0N1P483</accession>
<keyword evidence="6 9" id="KW-0472">Membrane</keyword>
<evidence type="ECO:0000256" key="4">
    <source>
        <dbReference type="ARBA" id="ARBA00022692"/>
    </source>
</evidence>
<dbReference type="InterPro" id="IPR005828">
    <property type="entry name" value="MFS_sugar_transport-like"/>
</dbReference>
<gene>
    <name evidence="11" type="ORF">AB675_2606</name>
</gene>
<evidence type="ECO:0000256" key="9">
    <source>
        <dbReference type="SAM" id="Phobius"/>
    </source>
</evidence>
<dbReference type="NCBIfam" id="TIGR00879">
    <property type="entry name" value="SP"/>
    <property type="match status" value="1"/>
</dbReference>
<organism evidence="11 12">
    <name type="scientific">Cyphellophora attinorum</name>
    <dbReference type="NCBI Taxonomy" id="1664694"/>
    <lineage>
        <taxon>Eukaryota</taxon>
        <taxon>Fungi</taxon>
        <taxon>Dikarya</taxon>
        <taxon>Ascomycota</taxon>
        <taxon>Pezizomycotina</taxon>
        <taxon>Eurotiomycetes</taxon>
        <taxon>Chaetothyriomycetidae</taxon>
        <taxon>Chaetothyriales</taxon>
        <taxon>Cyphellophoraceae</taxon>
        <taxon>Cyphellophora</taxon>
    </lineage>
</organism>
<feature type="transmembrane region" description="Helical" evidence="9">
    <location>
        <begin position="334"/>
        <end position="351"/>
    </location>
</feature>
<dbReference type="InterPro" id="IPR036259">
    <property type="entry name" value="MFS_trans_sf"/>
</dbReference>
<proteinExistence type="inferred from homology"/>
<name>A0A0N1P483_9EURO</name>
<reference evidence="11 12" key="1">
    <citation type="submission" date="2015-06" db="EMBL/GenBank/DDBJ databases">
        <title>Draft genome of the ant-associated black yeast Phialophora attae CBS 131958.</title>
        <authorList>
            <person name="Moreno L.F."/>
            <person name="Stielow B.J."/>
            <person name="de Hoog S."/>
            <person name="Vicente V.A."/>
            <person name="Weiss V.A."/>
            <person name="de Vries M."/>
            <person name="Cruz L.M."/>
            <person name="Souza E.M."/>
        </authorList>
    </citation>
    <scope>NUCLEOTIDE SEQUENCE [LARGE SCALE GENOMIC DNA]</scope>
    <source>
        <strain evidence="11 12">CBS 131958</strain>
    </source>
</reference>
<dbReference type="GO" id="GO:0005351">
    <property type="term" value="F:carbohydrate:proton symporter activity"/>
    <property type="evidence" value="ECO:0007669"/>
    <property type="project" value="TreeGrafter"/>
</dbReference>
<dbReference type="EMBL" id="LFJN01000002">
    <property type="protein sequence ID" value="KPI45215.1"/>
    <property type="molecule type" value="Genomic_DNA"/>
</dbReference>
<dbReference type="InterPro" id="IPR020846">
    <property type="entry name" value="MFS_dom"/>
</dbReference>